<sequence>MSATGFEGLDLWRITMNDETIMQLDTISQQLHARSRALSQLDNDNDIAILMSALAATMEAVRSLCEDMNQLNGPKGLGSDGH</sequence>
<dbReference type="EMBL" id="AM236080">
    <property type="protein sequence ID" value="CAK07968.1"/>
    <property type="molecule type" value="Genomic_DNA"/>
</dbReference>
<dbReference type="eggNOG" id="ENOG5031PAZ">
    <property type="taxonomic scope" value="Bacteria"/>
</dbReference>
<protein>
    <submittedName>
        <fullName evidence="1">Uncharacterized protein</fullName>
    </submittedName>
</protein>
<dbReference type="AlphaFoldDB" id="Q1MGF5"/>
<dbReference type="EnsemblBacteria" id="CAK07968">
    <property type="protein sequence ID" value="CAK07968"/>
    <property type="gene ID" value="RL2479"/>
</dbReference>
<accession>Q1MGF5</accession>
<evidence type="ECO:0000313" key="1">
    <source>
        <dbReference type="EMBL" id="CAK07968.1"/>
    </source>
</evidence>
<dbReference type="KEGG" id="rle:RL2479"/>
<dbReference type="HOGENOM" id="CLU_2809478_0_0_5"/>
<proteinExistence type="predicted"/>
<organism evidence="1 2">
    <name type="scientific">Rhizobium johnstonii (strain DSM 114642 / LMG 32736 / 3841)</name>
    <name type="common">Rhizobium leguminosarum bv. viciae</name>
    <dbReference type="NCBI Taxonomy" id="216596"/>
    <lineage>
        <taxon>Bacteria</taxon>
        <taxon>Pseudomonadati</taxon>
        <taxon>Pseudomonadota</taxon>
        <taxon>Alphaproteobacteria</taxon>
        <taxon>Hyphomicrobiales</taxon>
        <taxon>Rhizobiaceae</taxon>
        <taxon>Rhizobium/Agrobacterium group</taxon>
        <taxon>Rhizobium</taxon>
        <taxon>Rhizobium johnstonii</taxon>
    </lineage>
</organism>
<gene>
    <name evidence="1" type="ordered locus">RL2479</name>
</gene>
<dbReference type="Proteomes" id="UP000006575">
    <property type="component" value="Chromosome"/>
</dbReference>
<reference evidence="1 2" key="1">
    <citation type="journal article" date="2006" name="Genome Biol.">
        <title>The genome of Rhizobium leguminosarum has recognizable core and accessory components.</title>
        <authorList>
            <person name="Young J.W."/>
            <person name="Crossman L.C."/>
            <person name="Johnston A.W.B."/>
            <person name="Thomson N.R."/>
            <person name="Ghazoui Z.F."/>
            <person name="Hull K.H."/>
            <person name="Wexler M."/>
            <person name="Curson A.R.J."/>
            <person name="Todd J.D."/>
            <person name="Poole P.S."/>
            <person name="Mauchline T.H."/>
            <person name="East A.K."/>
            <person name="Quail M.A."/>
            <person name="Churcher C."/>
            <person name="Arrowsmith C."/>
            <person name="Cherevach A."/>
            <person name="Chillingworth T."/>
            <person name="Clarke K."/>
            <person name="Cronin A."/>
            <person name="Davis P."/>
            <person name="Fraser A."/>
            <person name="Hance Z."/>
            <person name="Hauser H."/>
            <person name="Jagels K."/>
            <person name="Moule S."/>
            <person name="Mungall K."/>
            <person name="Norbertczak H."/>
            <person name="Rabbinowitsch E."/>
            <person name="Sanders M."/>
            <person name="Simmonds M."/>
            <person name="Whitehead S."/>
            <person name="Parkhill J."/>
        </authorList>
    </citation>
    <scope>NUCLEOTIDE SEQUENCE [LARGE SCALE GENOMIC DNA]</scope>
    <source>
        <strain evidence="2">DSM 114642 / LMG 32736 / 3841</strain>
    </source>
</reference>
<name>Q1MGF5_RHIJ3</name>
<evidence type="ECO:0000313" key="2">
    <source>
        <dbReference type="Proteomes" id="UP000006575"/>
    </source>
</evidence>
<keyword evidence="2" id="KW-1185">Reference proteome</keyword>